<evidence type="ECO:0000313" key="6">
    <source>
        <dbReference type="EMBL" id="AXC10138.1"/>
    </source>
</evidence>
<dbReference type="PANTHER" id="PTHR43630:SF1">
    <property type="entry name" value="POLY-BETA-1,6-N-ACETYL-D-GLUCOSAMINE SYNTHASE"/>
    <property type="match status" value="1"/>
</dbReference>
<feature type="transmembrane region" description="Helical" evidence="4">
    <location>
        <begin position="352"/>
        <end position="369"/>
    </location>
</feature>
<feature type="domain" description="Glycosyltransferase 2-like" evidence="5">
    <location>
        <begin position="50"/>
        <end position="183"/>
    </location>
</feature>
<dbReference type="CDD" id="cd06438">
    <property type="entry name" value="EpsO_like"/>
    <property type="match status" value="1"/>
</dbReference>
<feature type="transmembrane region" description="Helical" evidence="4">
    <location>
        <begin position="300"/>
        <end position="318"/>
    </location>
</feature>
<proteinExistence type="inferred from homology"/>
<accession>A0A2Z5FTI6</accession>
<gene>
    <name evidence="6" type="ORF">ACPOL_0777</name>
</gene>
<evidence type="ECO:0000313" key="7">
    <source>
        <dbReference type="Proteomes" id="UP000253606"/>
    </source>
</evidence>
<organism evidence="6 7">
    <name type="scientific">Acidisarcina polymorpha</name>
    <dbReference type="NCBI Taxonomy" id="2211140"/>
    <lineage>
        <taxon>Bacteria</taxon>
        <taxon>Pseudomonadati</taxon>
        <taxon>Acidobacteriota</taxon>
        <taxon>Terriglobia</taxon>
        <taxon>Terriglobales</taxon>
        <taxon>Acidobacteriaceae</taxon>
        <taxon>Acidisarcina</taxon>
    </lineage>
</organism>
<keyword evidence="4" id="KW-0812">Transmembrane</keyword>
<dbReference type="OrthoDB" id="9797391at2"/>
<dbReference type="GO" id="GO:0016757">
    <property type="term" value="F:glycosyltransferase activity"/>
    <property type="evidence" value="ECO:0007669"/>
    <property type="project" value="UniProtKB-KW"/>
</dbReference>
<dbReference type="AlphaFoldDB" id="A0A2Z5FTI6"/>
<dbReference type="SUPFAM" id="SSF53448">
    <property type="entry name" value="Nucleotide-diphospho-sugar transferases"/>
    <property type="match status" value="1"/>
</dbReference>
<name>A0A2Z5FTI6_9BACT</name>
<sequence>MIRYLFLLVGSCCALITLPGTIELFVLTIAGMLPRRRTILVPGSNYRLAVIVPAHNEELHIARCIESLTRADRSGIDASFTVIADNCDDSTAATASRSGARVIVRENPLDRGKGYALDYAFRTMASEGWNAFAVVDADSEVAPNFMTVLVSALRTGASAVQCRYVVRNAHESSRVRLMKVANAAFNVLRPRGRERCGLSAGIYGNGFALSADTLSAVPYLASSLVEDLEYHLALVDAGKRVRFLDTTSVYGDMPAAGAGVKTQRTRWEGGRFRMIREKTPRLIRRIFRGRFDVLEPCLDLLLFPLAFHVALLLIAAATPFWPMRALALAGLATVVMHLAAAIAVTGGGWQDVAALLGAPFYIVWKILLIPRLARSANAKSAWTRTERTAERKIL</sequence>
<evidence type="ECO:0000259" key="5">
    <source>
        <dbReference type="Pfam" id="PF00535"/>
    </source>
</evidence>
<evidence type="ECO:0000256" key="2">
    <source>
        <dbReference type="ARBA" id="ARBA00022676"/>
    </source>
</evidence>
<keyword evidence="4" id="KW-0472">Membrane</keyword>
<keyword evidence="7" id="KW-1185">Reference proteome</keyword>
<keyword evidence="3 6" id="KW-0808">Transferase</keyword>
<reference evidence="6 7" key="1">
    <citation type="journal article" date="2018" name="Front. Microbiol.">
        <title>Hydrolytic Capabilities as a Key to Environmental Success: Chitinolytic and Cellulolytic Acidobacteria From Acidic Sub-arctic Soils and Boreal Peatlands.</title>
        <authorList>
            <person name="Belova S.E."/>
            <person name="Ravin N.V."/>
            <person name="Pankratov T.A."/>
            <person name="Rakitin A.L."/>
            <person name="Ivanova A.A."/>
            <person name="Beletsky A.V."/>
            <person name="Mardanov A.V."/>
            <person name="Sinninghe Damste J.S."/>
            <person name="Dedysh S.N."/>
        </authorList>
    </citation>
    <scope>NUCLEOTIDE SEQUENCE [LARGE SCALE GENOMIC DNA]</scope>
    <source>
        <strain evidence="6 7">SBC82</strain>
    </source>
</reference>
<dbReference type="KEGG" id="abas:ACPOL_0777"/>
<dbReference type="InterPro" id="IPR029044">
    <property type="entry name" value="Nucleotide-diphossugar_trans"/>
</dbReference>
<dbReference type="RefSeq" id="WP_114205836.1">
    <property type="nucleotide sequence ID" value="NZ_CP030840.1"/>
</dbReference>
<keyword evidence="4" id="KW-1133">Transmembrane helix</keyword>
<comment type="similarity">
    <text evidence="1">Belongs to the glycosyltransferase 2 family.</text>
</comment>
<keyword evidence="2" id="KW-0328">Glycosyltransferase</keyword>
<evidence type="ECO:0000256" key="4">
    <source>
        <dbReference type="SAM" id="Phobius"/>
    </source>
</evidence>
<evidence type="ECO:0000256" key="3">
    <source>
        <dbReference type="ARBA" id="ARBA00022679"/>
    </source>
</evidence>
<feature type="transmembrane region" description="Helical" evidence="4">
    <location>
        <begin position="325"/>
        <end position="346"/>
    </location>
</feature>
<dbReference type="Proteomes" id="UP000253606">
    <property type="component" value="Chromosome"/>
</dbReference>
<dbReference type="Gene3D" id="3.90.550.10">
    <property type="entry name" value="Spore Coat Polysaccharide Biosynthesis Protein SpsA, Chain A"/>
    <property type="match status" value="1"/>
</dbReference>
<dbReference type="InterPro" id="IPR001173">
    <property type="entry name" value="Glyco_trans_2-like"/>
</dbReference>
<dbReference type="Pfam" id="PF00535">
    <property type="entry name" value="Glycos_transf_2"/>
    <property type="match status" value="1"/>
</dbReference>
<evidence type="ECO:0000256" key="1">
    <source>
        <dbReference type="ARBA" id="ARBA00006739"/>
    </source>
</evidence>
<dbReference type="PANTHER" id="PTHR43630">
    <property type="entry name" value="POLY-BETA-1,6-N-ACETYL-D-GLUCOSAMINE SYNTHASE"/>
    <property type="match status" value="1"/>
</dbReference>
<protein>
    <submittedName>
        <fullName evidence="6">Glycosyl transferase, family 2</fullName>
    </submittedName>
</protein>
<dbReference type="EMBL" id="CP030840">
    <property type="protein sequence ID" value="AXC10138.1"/>
    <property type="molecule type" value="Genomic_DNA"/>
</dbReference>